<sequence length="1203" mass="129721">MIDPARLATAPRALTLARCGEGYLPWLMADLARAAKGRAWFIAADEAQARSLAEAAGYFAPEIEVVLLPAWDCLPYDRASPSLKTASDRVAAFAALADAPTGAQLVVTTVNAITQRCLPKARIASLSARLKPGSRIDRNALALKLAANGYVRVDTVVEPGEYALRGGLVDVMPSGADFGLRLDFFGDEIESIRRFDPASQRSLGPADGFTLLPVSEVLLDEARIKAFRAGWLERFGATATADPLYEAVSDGRRLAGMEHWLPLFEPGLVTLFDWLGSDDVLVKSGGADKAAADRFDAIADYHDNRVAALSAKKGSYRPLAADALYLAPAEWAERLAAAHVHAASPHAVPDGTLNAVDCDAVPARDFAPERVAQANGGPPVYAAIRAHVEQSRAAGDRVILASYSAGARERLSGLLIDEGVARIAQADHWQEALGLAAAGNIVLTVLPLDHGFTKTEPRGRILVLTEQDMLGDRLVRKARSARKADAFMAELAMLTPGDLIVHRDHGIGRYDGLVAIPIGGKPHDCVALSYDGGDKLYVPVENIDVLSRYGSDSEGVGLDRLGGVAWSTRKARMKNRIREIAGELLATAAARALREGEPVSIDPHGLAAFVDRFPYAETDDQLKAIGDVIDDLTSGKPMDRLVCGDVGFGKTEVALRAAYAAALSGMQVAVVCPTTLLARQHFQNFRDRFRGLPVEVRHLSRLVTTADAKAARDGIADGTVDIVVGTHAILAKGIDFKRLGLVIVDEEQRFGVVHKERLKALKADVHVLTLTATPIPRTLQMALTGLREMSIIATPPVDRLAVRTYVMPFDPVVLREALLREHYRGGQSFIVVPRISDIPDVEEFLRGEVPEVKPIVAHGQMAPSEVEERMSAFYDKQYDVLLSTTIIESGLDIPSANTLIVHRADRFGLAQLYQIRGRVGRGKTRAYAYLTTAAGQTITEGAEKRLQVLSQLDTLGAGFQLASHDLDQRGAGNLLGDEQSGHIKEIGFELYQSMLEEAILEAKAEAAGMKPPAEAFSPQITAEVPILIPDHYVPDLNVRMALYRRLNELEGRPGIDALAAEMIDRFGKLPMEVENLLAVIEIKLACVTARVAKLEAGRKGALVSFVSDAFANTDGLMAWIDRLGARAKIRPDQKLFIAADWGDDKTRLKGALSIASTLAKLSQGAVVKPKEPAKPTGKPLPPKPVPPRAPMRPAVFKSKLGGR</sequence>
<dbReference type="Gene3D" id="3.30.2060.10">
    <property type="entry name" value="Penicillin-binding protein 1b domain"/>
    <property type="match status" value="1"/>
</dbReference>
<dbReference type="Pfam" id="PF03461">
    <property type="entry name" value="TRCF"/>
    <property type="match status" value="1"/>
</dbReference>
<dbReference type="EC" id="3.6.4.-" evidence="9"/>
<dbReference type="GO" id="GO:0003684">
    <property type="term" value="F:damaged DNA binding"/>
    <property type="evidence" value="ECO:0007669"/>
    <property type="project" value="InterPro"/>
</dbReference>
<feature type="region of interest" description="Disordered" evidence="10">
    <location>
        <begin position="1165"/>
        <end position="1203"/>
    </location>
</feature>
<evidence type="ECO:0000256" key="6">
    <source>
        <dbReference type="ARBA" id="ARBA00022840"/>
    </source>
</evidence>
<keyword evidence="3 9" id="KW-0227">DNA damage</keyword>
<evidence type="ECO:0000256" key="7">
    <source>
        <dbReference type="ARBA" id="ARBA00023125"/>
    </source>
</evidence>
<dbReference type="SMART" id="SM00490">
    <property type="entry name" value="HELICc"/>
    <property type="match status" value="1"/>
</dbReference>
<accession>A0A255Y7T8</accession>
<evidence type="ECO:0000256" key="3">
    <source>
        <dbReference type="ARBA" id="ARBA00022763"/>
    </source>
</evidence>
<keyword evidence="6 9" id="KW-0067">ATP-binding</keyword>
<dbReference type="InterPro" id="IPR011545">
    <property type="entry name" value="DEAD/DEAH_box_helicase_dom"/>
</dbReference>
<dbReference type="Gene3D" id="3.40.50.300">
    <property type="entry name" value="P-loop containing nucleotide triphosphate hydrolases"/>
    <property type="match status" value="2"/>
</dbReference>
<dbReference type="EMBL" id="NOXT01000124">
    <property type="protein sequence ID" value="OYQ24685.1"/>
    <property type="molecule type" value="Genomic_DNA"/>
</dbReference>
<feature type="domain" description="Helicase C-terminal" evidence="12">
    <location>
        <begin position="813"/>
        <end position="967"/>
    </location>
</feature>
<dbReference type="GO" id="GO:0003678">
    <property type="term" value="F:DNA helicase activity"/>
    <property type="evidence" value="ECO:0007669"/>
    <property type="project" value="TreeGrafter"/>
</dbReference>
<dbReference type="Gene3D" id="3.90.1150.50">
    <property type="entry name" value="Transcription-repair-coupling factor, D7 domain"/>
    <property type="match status" value="1"/>
</dbReference>
<organism evidence="13 14">
    <name type="scientific">Sandarakinorhabdus cyanobacteriorum</name>
    <dbReference type="NCBI Taxonomy" id="1981098"/>
    <lineage>
        <taxon>Bacteria</taxon>
        <taxon>Pseudomonadati</taxon>
        <taxon>Pseudomonadota</taxon>
        <taxon>Alphaproteobacteria</taxon>
        <taxon>Sphingomonadales</taxon>
        <taxon>Sphingosinicellaceae</taxon>
        <taxon>Sandarakinorhabdus</taxon>
    </lineage>
</organism>
<proteinExistence type="inferred from homology"/>
<comment type="caution">
    <text evidence="13">The sequence shown here is derived from an EMBL/GenBank/DDBJ whole genome shotgun (WGS) entry which is preliminary data.</text>
</comment>
<dbReference type="InterPro" id="IPR036101">
    <property type="entry name" value="CarD-like/TRCF_RID_sf"/>
</dbReference>
<keyword evidence="8 9" id="KW-0234">DNA repair</keyword>
<dbReference type="PANTHER" id="PTHR47964">
    <property type="entry name" value="ATP-DEPENDENT DNA HELICASE HOMOLOG RECG, CHLOROPLASTIC"/>
    <property type="match status" value="1"/>
</dbReference>
<dbReference type="InterPro" id="IPR014001">
    <property type="entry name" value="Helicase_ATP-bd"/>
</dbReference>
<feature type="compositionally biased region" description="Pro residues" evidence="10">
    <location>
        <begin position="1178"/>
        <end position="1190"/>
    </location>
</feature>
<protein>
    <recommendedName>
        <fullName evidence="9">Transcription-repair-coupling factor</fullName>
        <shortName evidence="9">TRCF</shortName>
        <ecNumber evidence="9">3.6.4.-</ecNumber>
    </recommendedName>
</protein>
<dbReference type="SUPFAM" id="SSF143517">
    <property type="entry name" value="TRCF domain-like"/>
    <property type="match status" value="1"/>
</dbReference>
<dbReference type="InterPro" id="IPR041471">
    <property type="entry name" value="UvrB_inter"/>
</dbReference>
<dbReference type="Proteomes" id="UP000216991">
    <property type="component" value="Unassembled WGS sequence"/>
</dbReference>
<evidence type="ECO:0000256" key="8">
    <source>
        <dbReference type="ARBA" id="ARBA00023204"/>
    </source>
</evidence>
<dbReference type="InterPro" id="IPR001650">
    <property type="entry name" value="Helicase_C-like"/>
</dbReference>
<evidence type="ECO:0000313" key="14">
    <source>
        <dbReference type="Proteomes" id="UP000216991"/>
    </source>
</evidence>
<evidence type="ECO:0000256" key="1">
    <source>
        <dbReference type="ARBA" id="ARBA00022490"/>
    </source>
</evidence>
<dbReference type="SUPFAM" id="SSF52540">
    <property type="entry name" value="P-loop containing nucleoside triphosphate hydrolases"/>
    <property type="match status" value="4"/>
</dbReference>
<dbReference type="InterPro" id="IPR004576">
    <property type="entry name" value="Mfd"/>
</dbReference>
<dbReference type="GO" id="GO:0005524">
    <property type="term" value="F:ATP binding"/>
    <property type="evidence" value="ECO:0007669"/>
    <property type="project" value="UniProtKB-UniRule"/>
</dbReference>
<dbReference type="GO" id="GO:0005737">
    <property type="term" value="C:cytoplasm"/>
    <property type="evidence" value="ECO:0007669"/>
    <property type="project" value="UniProtKB-SubCell"/>
</dbReference>
<dbReference type="CDD" id="cd17991">
    <property type="entry name" value="DEXHc_TRCF"/>
    <property type="match status" value="1"/>
</dbReference>
<dbReference type="SMART" id="SM01058">
    <property type="entry name" value="CarD_TRCF"/>
    <property type="match status" value="1"/>
</dbReference>
<dbReference type="GO" id="GO:0016787">
    <property type="term" value="F:hydrolase activity"/>
    <property type="evidence" value="ECO:0007669"/>
    <property type="project" value="UniProtKB-KW"/>
</dbReference>
<keyword evidence="7 9" id="KW-0238">DNA-binding</keyword>
<keyword evidence="1 9" id="KW-0963">Cytoplasm</keyword>
<dbReference type="PROSITE" id="PS51192">
    <property type="entry name" value="HELICASE_ATP_BIND_1"/>
    <property type="match status" value="1"/>
</dbReference>
<dbReference type="Pfam" id="PF00271">
    <property type="entry name" value="Helicase_C"/>
    <property type="match status" value="1"/>
</dbReference>
<dbReference type="Gene3D" id="3.40.50.11180">
    <property type="match status" value="1"/>
</dbReference>
<comment type="function">
    <text evidence="9">Couples transcription and DNA repair by recognizing RNA polymerase (RNAP) stalled at DNA lesions. Mediates ATP-dependent release of RNAP and its truncated transcript from the DNA, and recruitment of nucleotide excision repair machinery to the damaged site.</text>
</comment>
<dbReference type="InterPro" id="IPR037235">
    <property type="entry name" value="TRCF-like_C_D7"/>
</dbReference>
<dbReference type="AlphaFoldDB" id="A0A255Y7T8"/>
<keyword evidence="5" id="KW-0347">Helicase</keyword>
<dbReference type="Gene3D" id="3.40.50.11140">
    <property type="match status" value="1"/>
</dbReference>
<dbReference type="Gene3D" id="2.40.10.170">
    <property type="match status" value="1"/>
</dbReference>
<reference evidence="13 14" key="1">
    <citation type="submission" date="2017-07" db="EMBL/GenBank/DDBJ databases">
        <title>Sandarakinorhabdus cyanobacteriorum sp. nov., a novel bacterium isolated from cyanobacterial aggregates in a eutrophic lake.</title>
        <authorList>
            <person name="Cai H."/>
        </authorList>
    </citation>
    <scope>NUCLEOTIDE SEQUENCE [LARGE SCALE GENOMIC DNA]</scope>
    <source>
        <strain evidence="13 14">TH057</strain>
    </source>
</reference>
<dbReference type="SMART" id="SM00982">
    <property type="entry name" value="TRCF"/>
    <property type="match status" value="1"/>
</dbReference>
<evidence type="ECO:0000259" key="11">
    <source>
        <dbReference type="PROSITE" id="PS51192"/>
    </source>
</evidence>
<keyword evidence="4 9" id="KW-0378">Hydrolase</keyword>
<evidence type="ECO:0000256" key="4">
    <source>
        <dbReference type="ARBA" id="ARBA00022801"/>
    </source>
</evidence>
<dbReference type="InterPro" id="IPR005118">
    <property type="entry name" value="TRCF_C"/>
</dbReference>
<dbReference type="Pfam" id="PF02559">
    <property type="entry name" value="CarD_TRCF_RID"/>
    <property type="match status" value="1"/>
</dbReference>
<dbReference type="InterPro" id="IPR047112">
    <property type="entry name" value="RecG/Mfd"/>
</dbReference>
<comment type="similarity">
    <text evidence="9">In the N-terminal section; belongs to the UvrB family.</text>
</comment>
<comment type="subcellular location">
    <subcellularLocation>
        <location evidence="9">Cytoplasm</location>
    </subcellularLocation>
</comment>
<dbReference type="OrthoDB" id="9804325at2"/>
<dbReference type="HAMAP" id="MF_00969">
    <property type="entry name" value="TRCF"/>
    <property type="match status" value="1"/>
</dbReference>
<dbReference type="Pfam" id="PF17757">
    <property type="entry name" value="UvrB_inter"/>
    <property type="match status" value="1"/>
</dbReference>
<feature type="domain" description="Helicase ATP-binding" evidence="11">
    <location>
        <begin position="631"/>
        <end position="792"/>
    </location>
</feature>
<dbReference type="InterPro" id="IPR003711">
    <property type="entry name" value="CarD-like/TRCF_RID"/>
</dbReference>
<dbReference type="GO" id="GO:0000716">
    <property type="term" value="P:transcription-coupled nucleotide-excision repair, DNA damage recognition"/>
    <property type="evidence" value="ECO:0007669"/>
    <property type="project" value="UniProtKB-UniRule"/>
</dbReference>
<gene>
    <name evidence="9 13" type="primary">mfd</name>
    <name evidence="13" type="ORF">CHU93_15085</name>
</gene>
<dbReference type="SUPFAM" id="SSF141259">
    <property type="entry name" value="CarD-like"/>
    <property type="match status" value="1"/>
</dbReference>
<dbReference type="NCBIfam" id="TIGR00580">
    <property type="entry name" value="mfd"/>
    <property type="match status" value="1"/>
</dbReference>
<keyword evidence="2 9" id="KW-0547">Nucleotide-binding</keyword>
<comment type="similarity">
    <text evidence="9">In the C-terminal section; belongs to the helicase family. RecG subfamily.</text>
</comment>
<evidence type="ECO:0000313" key="13">
    <source>
        <dbReference type="EMBL" id="OYQ24685.1"/>
    </source>
</evidence>
<dbReference type="Pfam" id="PF00270">
    <property type="entry name" value="DEAD"/>
    <property type="match status" value="1"/>
</dbReference>
<evidence type="ECO:0000259" key="12">
    <source>
        <dbReference type="PROSITE" id="PS51194"/>
    </source>
</evidence>
<dbReference type="GO" id="GO:0006355">
    <property type="term" value="P:regulation of DNA-templated transcription"/>
    <property type="evidence" value="ECO:0007669"/>
    <property type="project" value="UniProtKB-UniRule"/>
</dbReference>
<dbReference type="PANTHER" id="PTHR47964:SF1">
    <property type="entry name" value="ATP-DEPENDENT DNA HELICASE HOMOLOG RECG, CHLOROPLASTIC"/>
    <property type="match status" value="1"/>
</dbReference>
<keyword evidence="14" id="KW-1185">Reference proteome</keyword>
<dbReference type="RefSeq" id="WP_094474983.1">
    <property type="nucleotide sequence ID" value="NZ_NOXT01000124.1"/>
</dbReference>
<evidence type="ECO:0000256" key="10">
    <source>
        <dbReference type="SAM" id="MobiDB-lite"/>
    </source>
</evidence>
<dbReference type="PROSITE" id="PS51194">
    <property type="entry name" value="HELICASE_CTER"/>
    <property type="match status" value="1"/>
</dbReference>
<dbReference type="InterPro" id="IPR048635">
    <property type="entry name" value="MFD_D3"/>
</dbReference>
<dbReference type="InterPro" id="IPR027417">
    <property type="entry name" value="P-loop_NTPase"/>
</dbReference>
<evidence type="ECO:0000256" key="9">
    <source>
        <dbReference type="HAMAP-Rule" id="MF_00969"/>
    </source>
</evidence>
<dbReference type="SMART" id="SM00487">
    <property type="entry name" value="DEXDc"/>
    <property type="match status" value="1"/>
</dbReference>
<evidence type="ECO:0000256" key="2">
    <source>
        <dbReference type="ARBA" id="ARBA00022741"/>
    </source>
</evidence>
<evidence type="ECO:0000256" key="5">
    <source>
        <dbReference type="ARBA" id="ARBA00022806"/>
    </source>
</evidence>
<name>A0A255Y7T8_9SPHN</name>
<dbReference type="Pfam" id="PF21132">
    <property type="entry name" value="MFD_D3"/>
    <property type="match status" value="1"/>
</dbReference>